<proteinExistence type="predicted"/>
<accession>A0A4S4LSQ1</accession>
<dbReference type="Proteomes" id="UP000308730">
    <property type="component" value="Unassembled WGS sequence"/>
</dbReference>
<name>A0A4S4LSQ1_9APHY</name>
<evidence type="ECO:0000313" key="1">
    <source>
        <dbReference type="EMBL" id="THH15429.1"/>
    </source>
</evidence>
<dbReference type="AlphaFoldDB" id="A0A4S4LSQ1"/>
<protein>
    <submittedName>
        <fullName evidence="1">Uncharacterized protein</fullName>
    </submittedName>
</protein>
<evidence type="ECO:0000313" key="2">
    <source>
        <dbReference type="Proteomes" id="UP000308730"/>
    </source>
</evidence>
<reference evidence="1 2" key="1">
    <citation type="submission" date="2019-02" db="EMBL/GenBank/DDBJ databases">
        <title>Genome sequencing of the rare red list fungi Antrodiella citrinella (Flaviporus citrinellus).</title>
        <authorList>
            <person name="Buettner E."/>
            <person name="Kellner H."/>
        </authorList>
    </citation>
    <scope>NUCLEOTIDE SEQUENCE [LARGE SCALE GENOMIC DNA]</scope>
    <source>
        <strain evidence="1 2">DSM 108506</strain>
    </source>
</reference>
<keyword evidence="2" id="KW-1185">Reference proteome</keyword>
<gene>
    <name evidence="1" type="ORF">EUX98_g9468</name>
</gene>
<organism evidence="1 2">
    <name type="scientific">Antrodiella citrinella</name>
    <dbReference type="NCBI Taxonomy" id="2447956"/>
    <lineage>
        <taxon>Eukaryota</taxon>
        <taxon>Fungi</taxon>
        <taxon>Dikarya</taxon>
        <taxon>Basidiomycota</taxon>
        <taxon>Agaricomycotina</taxon>
        <taxon>Agaricomycetes</taxon>
        <taxon>Polyporales</taxon>
        <taxon>Steccherinaceae</taxon>
        <taxon>Antrodiella</taxon>
    </lineage>
</organism>
<sequence length="97" mass="10887">MSLTKKSAGLKTVKNSIEVRQATEPVAAEDDIDINCFFVSDHNSKHVTFTLPIARSKFNTPLARLRDDVKTSLLAEYAFHARLPTILFHTLKVPPHN</sequence>
<dbReference type="EMBL" id="SGPM01000822">
    <property type="protein sequence ID" value="THH15429.1"/>
    <property type="molecule type" value="Genomic_DNA"/>
</dbReference>
<comment type="caution">
    <text evidence="1">The sequence shown here is derived from an EMBL/GenBank/DDBJ whole genome shotgun (WGS) entry which is preliminary data.</text>
</comment>